<proteinExistence type="inferred from homology"/>
<evidence type="ECO:0000313" key="13">
    <source>
        <dbReference type="EMBL" id="KHL03886.1"/>
    </source>
</evidence>
<sequence length="222" mass="23354">MANAPLETLMHPEWAAALAPADAPLRRALRTAAQDAVAGAVILPAPDAVLRAFRDPLSAVRVLVIGQDPYPTPGHSMGLCFSVRPEVAPLPRSLANLFRELADDVGASPSCGDLTFWAEQGVLLLNRALTVRAGEAGSHRRVGWEEVTDAAVRAVVGRGLPLVAILWGKDAQSVRPLLGTTPVIASAHPSPLSASRGFFGSRPFSRANSLLVEQGAQPVVWG</sequence>
<dbReference type="HAMAP" id="MF_00148">
    <property type="entry name" value="UDG"/>
    <property type="match status" value="1"/>
</dbReference>
<dbReference type="PANTHER" id="PTHR11264">
    <property type="entry name" value="URACIL-DNA GLYCOSYLASE"/>
    <property type="match status" value="1"/>
</dbReference>
<comment type="similarity">
    <text evidence="4 10">Belongs to the uracil-DNA glycosylase (UDG) superfamily. UNG family.</text>
</comment>
<feature type="domain" description="Uracil-DNA glycosylase-like" evidence="12">
    <location>
        <begin position="53"/>
        <end position="211"/>
    </location>
</feature>
<evidence type="ECO:0000256" key="2">
    <source>
        <dbReference type="ARBA" id="ARBA00002631"/>
    </source>
</evidence>
<evidence type="ECO:0000313" key="14">
    <source>
        <dbReference type="Proteomes" id="UP000030982"/>
    </source>
</evidence>
<comment type="function">
    <text evidence="2 10">Excises uracil residues from the DNA which can arise as a result of misincorporation of dUMP residues by DNA polymerase or due to deamination of cytosine.</text>
</comment>
<dbReference type="GO" id="GO:0097510">
    <property type="term" value="P:base-excision repair, AP site formation via deaminated base removal"/>
    <property type="evidence" value="ECO:0007669"/>
    <property type="project" value="TreeGrafter"/>
</dbReference>
<dbReference type="Proteomes" id="UP000030982">
    <property type="component" value="Unassembled WGS sequence"/>
</dbReference>
<dbReference type="RefSeq" id="WP_043122226.1">
    <property type="nucleotide sequence ID" value="NZ_JTDL01000091.1"/>
</dbReference>
<evidence type="ECO:0000256" key="1">
    <source>
        <dbReference type="ARBA" id="ARBA00001400"/>
    </source>
</evidence>
<keyword evidence="9 10" id="KW-0234">DNA repair</keyword>
<evidence type="ECO:0000256" key="10">
    <source>
        <dbReference type="HAMAP-Rule" id="MF_00148"/>
    </source>
</evidence>
<evidence type="ECO:0000259" key="12">
    <source>
        <dbReference type="SMART" id="SM00986"/>
    </source>
</evidence>
<dbReference type="PANTHER" id="PTHR11264:SF0">
    <property type="entry name" value="URACIL-DNA GLYCOSYLASE"/>
    <property type="match status" value="1"/>
</dbReference>
<gene>
    <name evidence="10" type="primary">ung</name>
    <name evidence="13" type="ORF">LK10_08045</name>
</gene>
<dbReference type="NCBIfam" id="NF003592">
    <property type="entry name" value="PRK05254.1-5"/>
    <property type="match status" value="1"/>
</dbReference>
<dbReference type="CDD" id="cd10027">
    <property type="entry name" value="UDG-F1-like"/>
    <property type="match status" value="1"/>
</dbReference>
<dbReference type="InterPro" id="IPR005122">
    <property type="entry name" value="Uracil-DNA_glycosylase-like"/>
</dbReference>
<keyword evidence="6 10" id="KW-0963">Cytoplasm</keyword>
<evidence type="ECO:0000256" key="4">
    <source>
        <dbReference type="ARBA" id="ARBA00008184"/>
    </source>
</evidence>
<dbReference type="FunFam" id="3.40.470.10:FF:000006">
    <property type="entry name" value="Uracil-DNA glycosylase"/>
    <property type="match status" value="1"/>
</dbReference>
<accession>A0A0B2AKJ5</accession>
<keyword evidence="14" id="KW-1185">Reference proteome</keyword>
<organism evidence="13 14">
    <name type="scientific">Sinomonas humi</name>
    <dbReference type="NCBI Taxonomy" id="1338436"/>
    <lineage>
        <taxon>Bacteria</taxon>
        <taxon>Bacillati</taxon>
        <taxon>Actinomycetota</taxon>
        <taxon>Actinomycetes</taxon>
        <taxon>Micrococcales</taxon>
        <taxon>Micrococcaceae</taxon>
        <taxon>Sinomonas</taxon>
    </lineage>
</organism>
<dbReference type="STRING" id="1338436.LK10_08045"/>
<evidence type="ECO:0000256" key="11">
    <source>
        <dbReference type="PROSITE-ProRule" id="PRU10072"/>
    </source>
</evidence>
<feature type="active site" description="Proton acceptor" evidence="10 11">
    <location>
        <position position="68"/>
    </location>
</feature>
<evidence type="ECO:0000256" key="3">
    <source>
        <dbReference type="ARBA" id="ARBA00004496"/>
    </source>
</evidence>
<evidence type="ECO:0000256" key="5">
    <source>
        <dbReference type="ARBA" id="ARBA00012030"/>
    </source>
</evidence>
<dbReference type="EC" id="3.2.2.27" evidence="5 10"/>
<name>A0A0B2AKJ5_9MICC</name>
<evidence type="ECO:0000256" key="9">
    <source>
        <dbReference type="ARBA" id="ARBA00023204"/>
    </source>
</evidence>
<reference evidence="13 14" key="1">
    <citation type="submission" date="2014-09" db="EMBL/GenBank/DDBJ databases">
        <title>Genome sequence of Sinomonas sp. MUSC 117.</title>
        <authorList>
            <person name="Lee L.-H."/>
        </authorList>
    </citation>
    <scope>NUCLEOTIDE SEQUENCE [LARGE SCALE GENOMIC DNA]</scope>
    <source>
        <strain evidence="13 14">MUSC 117</strain>
    </source>
</reference>
<keyword evidence="8 10" id="KW-0378">Hydrolase</keyword>
<dbReference type="OrthoDB" id="9804372at2"/>
<dbReference type="EMBL" id="JTDL01000091">
    <property type="protein sequence ID" value="KHL03886.1"/>
    <property type="molecule type" value="Genomic_DNA"/>
</dbReference>
<dbReference type="Gene3D" id="3.40.470.10">
    <property type="entry name" value="Uracil-DNA glycosylase-like domain"/>
    <property type="match status" value="1"/>
</dbReference>
<dbReference type="SMART" id="SM00986">
    <property type="entry name" value="UDG"/>
    <property type="match status" value="1"/>
</dbReference>
<dbReference type="AlphaFoldDB" id="A0A0B2AKJ5"/>
<dbReference type="GO" id="GO:0004844">
    <property type="term" value="F:uracil DNA N-glycosylase activity"/>
    <property type="evidence" value="ECO:0007669"/>
    <property type="project" value="UniProtKB-UniRule"/>
</dbReference>
<dbReference type="InterPro" id="IPR018085">
    <property type="entry name" value="Ura-DNA_Glyclase_AS"/>
</dbReference>
<comment type="catalytic activity">
    <reaction evidence="1 10">
        <text>Hydrolyzes single-stranded DNA or mismatched double-stranded DNA and polynucleotides, releasing free uracil.</text>
        <dbReference type="EC" id="3.2.2.27"/>
    </reaction>
</comment>
<dbReference type="SUPFAM" id="SSF52141">
    <property type="entry name" value="Uracil-DNA glycosylase-like"/>
    <property type="match status" value="1"/>
</dbReference>
<dbReference type="NCBIfam" id="NF003588">
    <property type="entry name" value="PRK05254.1-1"/>
    <property type="match status" value="1"/>
</dbReference>
<evidence type="ECO:0000256" key="8">
    <source>
        <dbReference type="ARBA" id="ARBA00022801"/>
    </source>
</evidence>
<dbReference type="InterPro" id="IPR002043">
    <property type="entry name" value="UDG_fam1"/>
</dbReference>
<dbReference type="InterPro" id="IPR036895">
    <property type="entry name" value="Uracil-DNA_glycosylase-like_sf"/>
</dbReference>
<protein>
    <recommendedName>
        <fullName evidence="5 10">Uracil-DNA glycosylase</fullName>
        <shortName evidence="10">UDG</shortName>
        <ecNumber evidence="5 10">3.2.2.27</ecNumber>
    </recommendedName>
</protein>
<evidence type="ECO:0000256" key="7">
    <source>
        <dbReference type="ARBA" id="ARBA00022763"/>
    </source>
</evidence>
<dbReference type="GO" id="GO:0005737">
    <property type="term" value="C:cytoplasm"/>
    <property type="evidence" value="ECO:0007669"/>
    <property type="project" value="UniProtKB-SubCell"/>
</dbReference>
<dbReference type="SMART" id="SM00987">
    <property type="entry name" value="UreE_C"/>
    <property type="match status" value="1"/>
</dbReference>
<comment type="caution">
    <text evidence="13">The sequence shown here is derived from an EMBL/GenBank/DDBJ whole genome shotgun (WGS) entry which is preliminary data.</text>
</comment>
<comment type="subcellular location">
    <subcellularLocation>
        <location evidence="3 10">Cytoplasm</location>
    </subcellularLocation>
</comment>
<keyword evidence="7 10" id="KW-0227">DNA damage</keyword>
<evidence type="ECO:0000256" key="6">
    <source>
        <dbReference type="ARBA" id="ARBA00022490"/>
    </source>
</evidence>
<dbReference type="Pfam" id="PF03167">
    <property type="entry name" value="UDG"/>
    <property type="match status" value="1"/>
</dbReference>
<dbReference type="PROSITE" id="PS00130">
    <property type="entry name" value="U_DNA_GLYCOSYLASE"/>
    <property type="match status" value="1"/>
</dbReference>